<dbReference type="PANTHER" id="PTHR40518:SF1">
    <property type="entry name" value="ACETOACETATE DECARBOXYLASE"/>
    <property type="match status" value="1"/>
</dbReference>
<dbReference type="EMBL" id="LUAW01000050">
    <property type="protein sequence ID" value="KYQ70666.1"/>
    <property type="molecule type" value="Genomic_DNA"/>
</dbReference>
<protein>
    <recommendedName>
        <fullName evidence="3">Acetoacetate decarboxylase</fullName>
    </recommendedName>
</protein>
<dbReference type="STRING" id="1806892.AZH43_17650"/>
<accession>A0A151XY25</accession>
<dbReference type="OrthoDB" id="323772at2"/>
<evidence type="ECO:0008006" key="3">
    <source>
        <dbReference type="Google" id="ProtNLM"/>
    </source>
</evidence>
<reference evidence="1 2" key="1">
    <citation type="submission" date="2016-03" db="EMBL/GenBank/DDBJ databases">
        <title>Acinetobacter genomospecies 28 strain ANC 4149.</title>
        <authorList>
            <person name="Radolfova-Krizova L."/>
            <person name="Nemec A."/>
        </authorList>
    </citation>
    <scope>NUCLEOTIDE SEQUENCE [LARGE SCALE GENOMIC DNA]</scope>
    <source>
        <strain evidence="1 2">ANC 4149</strain>
    </source>
</reference>
<keyword evidence="2" id="KW-1185">Reference proteome</keyword>
<dbReference type="InterPro" id="IPR023375">
    <property type="entry name" value="ADC_dom_sf"/>
</dbReference>
<sequence>MQPDLMPLNAVLRPPPWKLQGDAFIANYWLSPALIRQAADFQLAPSPLGRMVQVICVRYRESPVGPYDELLILDHALLTQRRLNTIPKIYVSTGISVQHGQQYWGIPKELAAFEWHEQNNEIRCTVHFSQQSMSILFTKQMNPQILRISSNCIPSLLLNIQQDWYNKHYQFTPQFRGHLSRLASVQWKNTQSIFPDFSQALYLQGFAVPEFDLIFPEAQIKQK</sequence>
<dbReference type="RefSeq" id="WP_067671891.1">
    <property type="nucleotide sequence ID" value="NZ_CBCSIK010000016.1"/>
</dbReference>
<organism evidence="1 2">
    <name type="scientific">Acinetobacter pragensis</name>
    <dbReference type="NCBI Taxonomy" id="1806892"/>
    <lineage>
        <taxon>Bacteria</taxon>
        <taxon>Pseudomonadati</taxon>
        <taxon>Pseudomonadota</taxon>
        <taxon>Gammaproteobacteria</taxon>
        <taxon>Moraxellales</taxon>
        <taxon>Moraxellaceae</taxon>
        <taxon>Acinetobacter</taxon>
    </lineage>
</organism>
<dbReference type="SUPFAM" id="SSF160104">
    <property type="entry name" value="Acetoacetate decarboxylase-like"/>
    <property type="match status" value="1"/>
</dbReference>
<gene>
    <name evidence="1" type="ORF">AZH43_17650</name>
</gene>
<dbReference type="Pfam" id="PF06314">
    <property type="entry name" value="ADC"/>
    <property type="match status" value="1"/>
</dbReference>
<dbReference type="Proteomes" id="UP000076276">
    <property type="component" value="Unassembled WGS sequence"/>
</dbReference>
<dbReference type="AlphaFoldDB" id="A0A151XY25"/>
<evidence type="ECO:0000313" key="2">
    <source>
        <dbReference type="Proteomes" id="UP000076276"/>
    </source>
</evidence>
<proteinExistence type="predicted"/>
<dbReference type="InterPro" id="IPR010451">
    <property type="entry name" value="Acetoacetate_decarboxylase"/>
</dbReference>
<name>A0A151XY25_9GAMM</name>
<evidence type="ECO:0000313" key="1">
    <source>
        <dbReference type="EMBL" id="KYQ70666.1"/>
    </source>
</evidence>
<comment type="caution">
    <text evidence="1">The sequence shown here is derived from an EMBL/GenBank/DDBJ whole genome shotgun (WGS) entry which is preliminary data.</text>
</comment>
<dbReference type="GO" id="GO:0016829">
    <property type="term" value="F:lyase activity"/>
    <property type="evidence" value="ECO:0007669"/>
    <property type="project" value="InterPro"/>
</dbReference>
<dbReference type="PANTHER" id="PTHR40518">
    <property type="entry name" value="ACETOACETATE DECARBOXYLASE"/>
    <property type="match status" value="1"/>
</dbReference>
<dbReference type="Gene3D" id="2.40.400.10">
    <property type="entry name" value="Acetoacetate decarboxylase-like"/>
    <property type="match status" value="1"/>
</dbReference>